<dbReference type="GO" id="GO:0016020">
    <property type="term" value="C:membrane"/>
    <property type="evidence" value="ECO:0007669"/>
    <property type="project" value="UniProtKB-SubCell"/>
</dbReference>
<proteinExistence type="predicted"/>
<dbReference type="OrthoDB" id="7057889at2"/>
<reference evidence="7 9" key="2">
    <citation type="submission" date="2019-07" db="EMBL/GenBank/DDBJ databases">
        <title>Draft genome of two Muricauda strains isolated from deep sea.</title>
        <authorList>
            <person name="Sun C."/>
        </authorList>
    </citation>
    <scope>NUCLEOTIDE SEQUENCE [LARGE SCALE GENOMIC DNA]</scope>
    <source>
        <strain evidence="7 9">72</strain>
    </source>
</reference>
<dbReference type="RefSeq" id="WP_119649323.1">
    <property type="nucleotide sequence ID" value="NZ_QXFI01000036.1"/>
</dbReference>
<gene>
    <name evidence="6" type="ORF">D2V05_19390</name>
    <name evidence="7" type="ORF">FQ017_19230</name>
</gene>
<evidence type="ECO:0000256" key="2">
    <source>
        <dbReference type="ARBA" id="ARBA00022692"/>
    </source>
</evidence>
<feature type="transmembrane region" description="Helical" evidence="5">
    <location>
        <begin position="33"/>
        <end position="52"/>
    </location>
</feature>
<keyword evidence="3 5" id="KW-1133">Transmembrane helix</keyword>
<evidence type="ECO:0000313" key="8">
    <source>
        <dbReference type="Proteomes" id="UP000266691"/>
    </source>
</evidence>
<accession>A0A3A1NFM2</accession>
<dbReference type="PANTHER" id="PTHR30386:SF26">
    <property type="entry name" value="TRANSPORT PROTEIN COMB"/>
    <property type="match status" value="1"/>
</dbReference>
<protein>
    <submittedName>
        <fullName evidence="6">HlyD family efflux transporter periplasmic adaptor subunit</fullName>
    </submittedName>
</protein>
<dbReference type="Proteomes" id="UP000266691">
    <property type="component" value="Unassembled WGS sequence"/>
</dbReference>
<evidence type="ECO:0000313" key="7">
    <source>
        <dbReference type="EMBL" id="TXJ91138.1"/>
    </source>
</evidence>
<organism evidence="6 8">
    <name type="scientific">Flagellimonas pelagia</name>
    <dbReference type="NCBI Taxonomy" id="2306998"/>
    <lineage>
        <taxon>Bacteria</taxon>
        <taxon>Pseudomonadati</taxon>
        <taxon>Bacteroidota</taxon>
        <taxon>Flavobacteriia</taxon>
        <taxon>Flavobacteriales</taxon>
        <taxon>Flavobacteriaceae</taxon>
        <taxon>Flagellimonas</taxon>
    </lineage>
</organism>
<dbReference type="AlphaFoldDB" id="A0A3A1NFM2"/>
<evidence type="ECO:0000256" key="1">
    <source>
        <dbReference type="ARBA" id="ARBA00004167"/>
    </source>
</evidence>
<evidence type="ECO:0000313" key="6">
    <source>
        <dbReference type="EMBL" id="RIV42250.1"/>
    </source>
</evidence>
<dbReference type="EMBL" id="QXFI01000036">
    <property type="protein sequence ID" value="RIV42250.1"/>
    <property type="molecule type" value="Genomic_DNA"/>
</dbReference>
<comment type="subcellular location">
    <subcellularLocation>
        <location evidence="1">Membrane</location>
        <topology evidence="1">Single-pass membrane protein</topology>
    </subcellularLocation>
</comment>
<name>A0A3A1NFM2_9FLAO</name>
<dbReference type="InterPro" id="IPR050739">
    <property type="entry name" value="MFP"/>
</dbReference>
<keyword evidence="4 5" id="KW-0472">Membrane</keyword>
<dbReference type="EMBL" id="VNWK01000036">
    <property type="protein sequence ID" value="TXJ91138.1"/>
    <property type="molecule type" value="Genomic_DNA"/>
</dbReference>
<dbReference type="Gene3D" id="2.40.50.100">
    <property type="match status" value="1"/>
</dbReference>
<keyword evidence="2 5" id="KW-0812">Transmembrane</keyword>
<dbReference type="PANTHER" id="PTHR30386">
    <property type="entry name" value="MEMBRANE FUSION SUBUNIT OF EMRAB-TOLC MULTIDRUG EFFLUX PUMP"/>
    <property type="match status" value="1"/>
</dbReference>
<dbReference type="SUPFAM" id="SSF51230">
    <property type="entry name" value="Single hybrid motif"/>
    <property type="match status" value="1"/>
</dbReference>
<dbReference type="Proteomes" id="UP000321621">
    <property type="component" value="Unassembled WGS sequence"/>
</dbReference>
<evidence type="ECO:0000313" key="9">
    <source>
        <dbReference type="Proteomes" id="UP000321621"/>
    </source>
</evidence>
<dbReference type="InterPro" id="IPR011053">
    <property type="entry name" value="Single_hybrid_motif"/>
</dbReference>
<comment type="caution">
    <text evidence="6">The sequence shown here is derived from an EMBL/GenBank/DDBJ whole genome shotgun (WGS) entry which is preliminary data.</text>
</comment>
<evidence type="ECO:0000256" key="4">
    <source>
        <dbReference type="ARBA" id="ARBA00023136"/>
    </source>
</evidence>
<keyword evidence="9" id="KW-1185">Reference proteome</keyword>
<evidence type="ECO:0000256" key="5">
    <source>
        <dbReference type="SAM" id="Phobius"/>
    </source>
</evidence>
<evidence type="ECO:0000256" key="3">
    <source>
        <dbReference type="ARBA" id="ARBA00022989"/>
    </source>
</evidence>
<reference evidence="6 8" key="1">
    <citation type="submission" date="2018-08" db="EMBL/GenBank/DDBJ databases">
        <title>Proposal of Muricauda 72 sp.nov. and Muricauda NH166 sp.nov., isolated from seawater.</title>
        <authorList>
            <person name="Cheng H."/>
            <person name="Wu Y.-H."/>
            <person name="Guo L.-L."/>
            <person name="Xu X.-W."/>
        </authorList>
    </citation>
    <scope>NUCLEOTIDE SEQUENCE [LARGE SCALE GENOMIC DNA]</scope>
    <source>
        <strain evidence="6 8">72</strain>
    </source>
</reference>
<sequence>MAEIDEPHKADVPLRSESVQEILGKVPHVLIRWGNTIILILAIGTLLISYFVRYPIILEGKMELVPISNIDRIYAPVTGKLMGWDVKNGDMVDKGALLGTVITSDGSTDVELVSPREGRVYTSSFFIEGKVARKGDLLFKILPLKTNGYQAYFKSGQSYANSIVEGQEVKIWIPEMDVQQNIGSEYEGRVTKTIYDNEAFTAQIKLHNMNDSIYLENITKVSKNEYHAEIVVGNPRLIEHFFSSTTDIFSSLITDK</sequence>